<proteinExistence type="predicted"/>
<sequence>MALTHDPYFHLQPDHGQPDAVQEEWYEHLDSAMDRGLSEDEAREEWDRLEALRRQSRRPPDYQRGGNF</sequence>
<keyword evidence="2" id="KW-1185">Reference proteome</keyword>
<gene>
    <name evidence="1" type="ORF">LAV_00206</name>
</gene>
<name>A0A1W6DXF7_9CAUD</name>
<evidence type="ECO:0000313" key="1">
    <source>
        <dbReference type="EMBL" id="ARK07581.1"/>
    </source>
</evidence>
<dbReference type="EMBL" id="KY629563">
    <property type="protein sequence ID" value="ARK07581.1"/>
    <property type="molecule type" value="Genomic_DNA"/>
</dbReference>
<protein>
    <submittedName>
        <fullName evidence="1">Uncharacterized protein</fullName>
    </submittedName>
</protein>
<dbReference type="Proteomes" id="UP000223906">
    <property type="component" value="Segment"/>
</dbReference>
<organism evidence="1 2">
    <name type="scientific">Sphingobium phage Lacusarx</name>
    <dbReference type="NCBI Taxonomy" id="1980139"/>
    <lineage>
        <taxon>Viruses</taxon>
        <taxon>Duplodnaviria</taxon>
        <taxon>Heunggongvirae</taxon>
        <taxon>Uroviricota</taxon>
        <taxon>Caudoviricetes</taxon>
        <taxon>Lacusarxvirus</taxon>
        <taxon>Lacusarxvirus lacusarx</taxon>
    </lineage>
</organism>
<accession>A0A1W6DXF7</accession>
<evidence type="ECO:0000313" key="2">
    <source>
        <dbReference type="Proteomes" id="UP000223906"/>
    </source>
</evidence>
<reference evidence="1 2" key="1">
    <citation type="submission" date="2017-02" db="EMBL/GenBank/DDBJ databases">
        <title>The first characterized phage against a member of the ecologically important #sphingomonads reveals high dissimilarity against all other known phages.</title>
        <authorList>
            <person name="Nielsen T.K."/>
            <person name="Carstens A.B."/>
            <person name="Kot W."/>
            <person name="Lametsch R."/>
            <person name="Neve H."/>
            <person name="Hansen L.H."/>
        </authorList>
    </citation>
    <scope>NUCLEOTIDE SEQUENCE [LARGE SCALE GENOMIC DNA]</scope>
</reference>